<evidence type="ECO:0000259" key="5">
    <source>
        <dbReference type="Pfam" id="PF20147"/>
    </source>
</evidence>
<dbReference type="GO" id="GO:0004540">
    <property type="term" value="F:RNA nuclease activity"/>
    <property type="evidence" value="ECO:0007669"/>
    <property type="project" value="InterPro"/>
</dbReference>
<proteinExistence type="predicted"/>
<evidence type="ECO:0000313" key="7">
    <source>
        <dbReference type="Proteomes" id="UP000789739"/>
    </source>
</evidence>
<dbReference type="InterPro" id="IPR045379">
    <property type="entry name" value="Crinkler_N"/>
</dbReference>
<feature type="domain" description="Crinkler effector protein N-terminal" evidence="5">
    <location>
        <begin position="3"/>
        <end position="105"/>
    </location>
</feature>
<protein>
    <submittedName>
        <fullName evidence="6">4028_t:CDS:1</fullName>
    </submittedName>
</protein>
<dbReference type="OrthoDB" id="2311180at2759"/>
<dbReference type="EMBL" id="CAJVPI010000481">
    <property type="protein sequence ID" value="CAG8540378.1"/>
    <property type="molecule type" value="Genomic_DNA"/>
</dbReference>
<dbReference type="Gene3D" id="3.40.50.1010">
    <property type="entry name" value="5'-nuclease"/>
    <property type="match status" value="1"/>
</dbReference>
<organism evidence="6 7">
    <name type="scientific">Paraglomus brasilianum</name>
    <dbReference type="NCBI Taxonomy" id="144538"/>
    <lineage>
        <taxon>Eukaryota</taxon>
        <taxon>Fungi</taxon>
        <taxon>Fungi incertae sedis</taxon>
        <taxon>Mucoromycota</taxon>
        <taxon>Glomeromycotina</taxon>
        <taxon>Glomeromycetes</taxon>
        <taxon>Paraglomerales</taxon>
        <taxon>Paraglomeraceae</taxon>
        <taxon>Paraglomus</taxon>
    </lineage>
</organism>
<dbReference type="AlphaFoldDB" id="A0A9N9AUE9"/>
<reference evidence="6" key="1">
    <citation type="submission" date="2021-06" db="EMBL/GenBank/DDBJ databases">
        <authorList>
            <person name="Kallberg Y."/>
            <person name="Tangrot J."/>
            <person name="Rosling A."/>
        </authorList>
    </citation>
    <scope>NUCLEOTIDE SEQUENCE</scope>
    <source>
        <strain evidence="6">BR232B</strain>
    </source>
</reference>
<name>A0A9N9AUE9_9GLOM</name>
<evidence type="ECO:0000256" key="3">
    <source>
        <dbReference type="ARBA" id="ARBA00022525"/>
    </source>
</evidence>
<sequence length="631" mass="72713">MSIKLFCLEKGKTPAVQHAFPVNISRDETVGDLKDAIKAKKAPYFNDFPADHLKLWFANIPADQDDQINSLPWPNSIQLLPIKKVSYYFSNDNEPLDEHIHVIIEVPAVPIATVKVLTGSPDELYVIVDDSNIYIEGKFAVAEMECIGVVDGKRKCLYFNQLRLDYGRLLKIIQKERTIGENPIVVGSIPPTDSLWEMIRNDGFTVKTYPRNADNREKRVDMRIGQYINGIFRDKVPGVLALVAGDGDFQPVIQDAVQLGWMVEIYFWNSANSLELLCDENTPPLGVSGLLLDLELGSKKPKTKEPVFHSLDPFYKTFSYGYGFLHNTKIHKHGKPKNMEVLHFTSHDFSLWKNDKIVIFDKGMFVWWFKEEDNLWMYFKNQQDLGKARDLMLKTYPEIMETRFEELEKKNKTDTSNLIAENIELRDRVTKLEQKQTQNDTVHVLEDSILHEASSDISSNIHTYSSEPKSSENKEIDEFLDFKSKERVTSEIKQCNREKKLQCESAEDQSQNLVSDTSISPEQNHVRGKEKCQEISIMKHDDRQKNLSNPNIETKENLSQESECPNHNIYMSEEPDEIEPTKSQCIERELIKQLRSDRDIIPPASSEIYRASIIPNYNTKLDLFIPKRNTS</sequence>
<feature type="domain" description="NYN" evidence="4">
    <location>
        <begin position="161"/>
        <end position="279"/>
    </location>
</feature>
<dbReference type="GO" id="GO:0005576">
    <property type="term" value="C:extracellular region"/>
    <property type="evidence" value="ECO:0007669"/>
    <property type="project" value="UniProtKB-SubCell"/>
</dbReference>
<evidence type="ECO:0000256" key="2">
    <source>
        <dbReference type="ARBA" id="ARBA00004613"/>
    </source>
</evidence>
<evidence type="ECO:0000256" key="1">
    <source>
        <dbReference type="ARBA" id="ARBA00004340"/>
    </source>
</evidence>
<keyword evidence="3" id="KW-0964">Secreted</keyword>
<comment type="caution">
    <text evidence="6">The sequence shown here is derived from an EMBL/GenBank/DDBJ whole genome shotgun (WGS) entry which is preliminary data.</text>
</comment>
<dbReference type="Pfam" id="PF01936">
    <property type="entry name" value="NYN"/>
    <property type="match status" value="1"/>
</dbReference>
<evidence type="ECO:0000259" key="4">
    <source>
        <dbReference type="Pfam" id="PF01936"/>
    </source>
</evidence>
<dbReference type="InterPro" id="IPR021139">
    <property type="entry name" value="NYN"/>
</dbReference>
<dbReference type="Pfam" id="PF20147">
    <property type="entry name" value="Crinkler"/>
    <property type="match status" value="1"/>
</dbReference>
<dbReference type="Proteomes" id="UP000789739">
    <property type="component" value="Unassembled WGS sequence"/>
</dbReference>
<accession>A0A9N9AUE9</accession>
<dbReference type="GO" id="GO:0043657">
    <property type="term" value="C:host cell"/>
    <property type="evidence" value="ECO:0007669"/>
    <property type="project" value="UniProtKB-SubCell"/>
</dbReference>
<gene>
    <name evidence="6" type="ORF">PBRASI_LOCUS4556</name>
</gene>
<keyword evidence="7" id="KW-1185">Reference proteome</keyword>
<evidence type="ECO:0000313" key="6">
    <source>
        <dbReference type="EMBL" id="CAG8540378.1"/>
    </source>
</evidence>
<comment type="subcellular location">
    <subcellularLocation>
        <location evidence="1">Host cell</location>
    </subcellularLocation>
    <subcellularLocation>
        <location evidence="2">Secreted</location>
    </subcellularLocation>
</comment>